<organism evidence="5 6">
    <name type="scientific">Roridomyces roridus</name>
    <dbReference type="NCBI Taxonomy" id="1738132"/>
    <lineage>
        <taxon>Eukaryota</taxon>
        <taxon>Fungi</taxon>
        <taxon>Dikarya</taxon>
        <taxon>Basidiomycota</taxon>
        <taxon>Agaricomycotina</taxon>
        <taxon>Agaricomycetes</taxon>
        <taxon>Agaricomycetidae</taxon>
        <taxon>Agaricales</taxon>
        <taxon>Marasmiineae</taxon>
        <taxon>Mycenaceae</taxon>
        <taxon>Roridomyces</taxon>
    </lineage>
</organism>
<feature type="transmembrane region" description="Helical" evidence="2">
    <location>
        <begin position="202"/>
        <end position="222"/>
    </location>
</feature>
<feature type="transmembrane region" description="Helical" evidence="2">
    <location>
        <begin position="92"/>
        <end position="113"/>
    </location>
</feature>
<evidence type="ECO:0000256" key="2">
    <source>
        <dbReference type="SAM" id="Phobius"/>
    </source>
</evidence>
<comment type="caution">
    <text evidence="5">The sequence shown here is derived from an EMBL/GenBank/DDBJ whole genome shotgun (WGS) entry which is preliminary data.</text>
</comment>
<gene>
    <name evidence="5" type="ORF">FB45DRAFT_885590</name>
    <name evidence="4" type="ORF">FB45DRAFT_937727</name>
</gene>
<evidence type="ECO:0000313" key="4">
    <source>
        <dbReference type="EMBL" id="KAJ7614025.1"/>
    </source>
</evidence>
<keyword evidence="6" id="KW-1185">Reference proteome</keyword>
<feature type="region of interest" description="Disordered" evidence="1">
    <location>
        <begin position="300"/>
        <end position="323"/>
    </location>
</feature>
<evidence type="ECO:0000256" key="1">
    <source>
        <dbReference type="SAM" id="MobiDB-lite"/>
    </source>
</evidence>
<evidence type="ECO:0000259" key="3">
    <source>
        <dbReference type="Pfam" id="PF20152"/>
    </source>
</evidence>
<feature type="transmembrane region" description="Helical" evidence="2">
    <location>
        <begin position="120"/>
        <end position="141"/>
    </location>
</feature>
<dbReference type="AlphaFoldDB" id="A0AAD7CI14"/>
<protein>
    <recommendedName>
        <fullName evidence="3">DUF6534 domain-containing protein</fullName>
    </recommendedName>
</protein>
<evidence type="ECO:0000313" key="5">
    <source>
        <dbReference type="EMBL" id="KAJ7649675.1"/>
    </source>
</evidence>
<dbReference type="Pfam" id="PF20152">
    <property type="entry name" value="DUF6534"/>
    <property type="match status" value="1"/>
</dbReference>
<name>A0AAD7CI14_9AGAR</name>
<dbReference type="PANTHER" id="PTHR40465">
    <property type="entry name" value="CHROMOSOME 1, WHOLE GENOME SHOTGUN SEQUENCE"/>
    <property type="match status" value="1"/>
</dbReference>
<accession>A0AAD7CI14</accession>
<reference evidence="5" key="1">
    <citation type="submission" date="2023-03" db="EMBL/GenBank/DDBJ databases">
        <title>Massive genome expansion in bonnet fungi (Mycena s.s.) driven by repeated elements and novel gene families across ecological guilds.</title>
        <authorList>
            <consortium name="Lawrence Berkeley National Laboratory"/>
            <person name="Harder C.B."/>
            <person name="Miyauchi S."/>
            <person name="Viragh M."/>
            <person name="Kuo A."/>
            <person name="Thoen E."/>
            <person name="Andreopoulos B."/>
            <person name="Lu D."/>
            <person name="Skrede I."/>
            <person name="Drula E."/>
            <person name="Henrissat B."/>
            <person name="Morin E."/>
            <person name="Kohler A."/>
            <person name="Barry K."/>
            <person name="LaButti K."/>
            <person name="Morin E."/>
            <person name="Salamov A."/>
            <person name="Lipzen A."/>
            <person name="Mereny Z."/>
            <person name="Hegedus B."/>
            <person name="Baldrian P."/>
            <person name="Stursova M."/>
            <person name="Weitz H."/>
            <person name="Taylor A."/>
            <person name="Grigoriev I.V."/>
            <person name="Nagy L.G."/>
            <person name="Martin F."/>
            <person name="Kauserud H."/>
        </authorList>
    </citation>
    <scope>NUCLEOTIDE SEQUENCE</scope>
    <source>
        <strain evidence="5">9284</strain>
    </source>
</reference>
<feature type="transmembrane region" description="Helical" evidence="2">
    <location>
        <begin position="15"/>
        <end position="37"/>
    </location>
</feature>
<proteinExistence type="predicted"/>
<keyword evidence="2" id="KW-1133">Transmembrane helix</keyword>
<feature type="transmembrane region" description="Helical" evidence="2">
    <location>
        <begin position="49"/>
        <end position="72"/>
    </location>
</feature>
<feature type="transmembrane region" description="Helical" evidence="2">
    <location>
        <begin position="161"/>
        <end position="181"/>
    </location>
</feature>
<dbReference type="InterPro" id="IPR045339">
    <property type="entry name" value="DUF6534"/>
</dbReference>
<keyword evidence="2" id="KW-0472">Membrane</keyword>
<dbReference type="PANTHER" id="PTHR40465:SF1">
    <property type="entry name" value="DUF6534 DOMAIN-CONTAINING PROTEIN"/>
    <property type="match status" value="1"/>
</dbReference>
<dbReference type="EMBL" id="JARKIF010000027">
    <property type="protein sequence ID" value="KAJ7614025.1"/>
    <property type="molecule type" value="Genomic_DNA"/>
</dbReference>
<sequence>MPGGTGDLNLTIGCLLFATWANLILFTIEAIQVYRYFDKYPRDMLFNKLSVVICVFADLLTVFSCLATSYLYMVTNWGSLEYLATQPYSIPMYIIGTAIGAAVVQVWLTRLVFNLTKQWFWLPIIALFILTGLVGGGATASQIFLDSSYTGRQALVRYVTIWLSGCSAADAFITAVIVWKFRTIKTSFASTQQLLHRLLISSVRNGSITTIMTVVTVIIFSIQPETNSATMIEMTIGRIYTISMLSNLNNRTLLGEAQGSSGAKKTHHGADTTATVLRIHQEVETHYQYDNDAIPMNDTQYGGKKSISKDVESGDGNSEVGVGGMPLPMVVSVKQETHYDNGF</sequence>
<feature type="domain" description="DUF6534" evidence="3">
    <location>
        <begin position="168"/>
        <end position="251"/>
    </location>
</feature>
<evidence type="ECO:0000313" key="6">
    <source>
        <dbReference type="Proteomes" id="UP001221142"/>
    </source>
</evidence>
<dbReference type="Proteomes" id="UP001221142">
    <property type="component" value="Unassembled WGS sequence"/>
</dbReference>
<keyword evidence="2" id="KW-0812">Transmembrane</keyword>
<dbReference type="EMBL" id="JARKIF010000001">
    <property type="protein sequence ID" value="KAJ7649675.1"/>
    <property type="molecule type" value="Genomic_DNA"/>
</dbReference>